<evidence type="ECO:0000313" key="1">
    <source>
        <dbReference type="EMBL" id="KAL0932092.1"/>
    </source>
</evidence>
<keyword evidence="2" id="KW-1185">Reference proteome</keyword>
<dbReference type="EMBL" id="VUJX02000009">
    <property type="protein sequence ID" value="KAL0932092.1"/>
    <property type="molecule type" value="Genomic_DNA"/>
</dbReference>
<reference evidence="1 2" key="1">
    <citation type="journal article" date="2020" name="Phytopathology">
        <title>Genome Sequence Resources of Colletotrichum truncatum, C. plurivorum, C. musicola, and C. sojae: Four Species Pathogenic to Soybean (Glycine max).</title>
        <authorList>
            <person name="Rogerio F."/>
            <person name="Boufleur T.R."/>
            <person name="Ciampi-Guillardi M."/>
            <person name="Sukno S.A."/>
            <person name="Thon M.R."/>
            <person name="Massola Junior N.S."/>
            <person name="Baroncelli R."/>
        </authorList>
    </citation>
    <scope>NUCLEOTIDE SEQUENCE [LARGE SCALE GENOMIC DNA]</scope>
    <source>
        <strain evidence="1 2">CMES1059</strain>
    </source>
</reference>
<comment type="caution">
    <text evidence="1">The sequence shown here is derived from an EMBL/GenBank/DDBJ whole genome shotgun (WGS) entry which is preliminary data.</text>
</comment>
<sequence>MRIEHQNRIFPASQYRALDPDLNEIRLIQVDPLITNDPGPDNGFSQVVRCRLKHVSLNDSPNYTALSYVWGDPTITRTIIVDDQPVQVTENLESALRHLATGRWHDAELGWTLWVDAICIDQHNSAERTQQVSLMKAIFRSAFKTLIWLGPTSEDSRLAFNTLERLSRKANVISRRFPTWAQFPFSETTADPLVAAVQNDLEKTIGELCADDSAALKAISSLFDRPWFRRVWVIQERVLSLSPFVCCGTRCITWATFFGGFWLICGLRDYLNFVGSITGRSNNSALAAVLTAALDRVTPVAFTQSRSSFLSLFSLLSRMAAKAQLQASDQRDYVFALLGLIDRNTSPLIPVEYDKSWAAVRVNVAKACLAYYGPRLLSFAGYSNDMETAVTQTQYIPSWAPDWSSERLPQPLSVDSIFVVRGQYRPRAYSASAGAVQDLSWSFSVENRLSLAALLVDYIEHVGSPFIGADDEYVDDTTLVASLDLWLRDFETMLLCPNEIYQTAESISEALWRTPIADRAFAYNWERERASAQTLSAYRALRAGEVAKGVKYAHIASVKLHRTCPFRSAKGYVGLGPLRVSRGDSIWIIPGSDVPFVLRPSGCGGFHVIGEAYVHGIMDGEFLQKGAEHEKIELV</sequence>
<accession>A0ACC3YJT1</accession>
<dbReference type="Proteomes" id="UP000805649">
    <property type="component" value="Unassembled WGS sequence"/>
</dbReference>
<name>A0ACC3YJT1_COLTU</name>
<proteinExistence type="predicted"/>
<evidence type="ECO:0000313" key="2">
    <source>
        <dbReference type="Proteomes" id="UP000805649"/>
    </source>
</evidence>
<organism evidence="1 2">
    <name type="scientific">Colletotrichum truncatum</name>
    <name type="common">Anthracnose fungus</name>
    <name type="synonym">Colletotrichum capsici</name>
    <dbReference type="NCBI Taxonomy" id="5467"/>
    <lineage>
        <taxon>Eukaryota</taxon>
        <taxon>Fungi</taxon>
        <taxon>Dikarya</taxon>
        <taxon>Ascomycota</taxon>
        <taxon>Pezizomycotina</taxon>
        <taxon>Sordariomycetes</taxon>
        <taxon>Hypocreomycetidae</taxon>
        <taxon>Glomerellales</taxon>
        <taxon>Glomerellaceae</taxon>
        <taxon>Colletotrichum</taxon>
        <taxon>Colletotrichum truncatum species complex</taxon>
    </lineage>
</organism>
<gene>
    <name evidence="1" type="ORF">CTRU02_213045</name>
</gene>
<protein>
    <submittedName>
        <fullName evidence="1">Heterokaryon incompatibility protein</fullName>
    </submittedName>
</protein>